<accession>A0A4J2AFI6</accession>
<organism evidence="2">
    <name type="scientific">Streptococcus pneumoniae</name>
    <dbReference type="NCBI Taxonomy" id="1313"/>
    <lineage>
        <taxon>Bacteria</taxon>
        <taxon>Bacillati</taxon>
        <taxon>Bacillota</taxon>
        <taxon>Bacilli</taxon>
        <taxon>Lactobacillales</taxon>
        <taxon>Streptococcaceae</taxon>
        <taxon>Streptococcus</taxon>
    </lineage>
</organism>
<reference evidence="2" key="1">
    <citation type="submission" date="2019-04" db="EMBL/GenBank/DDBJ databases">
        <authorList>
            <consortium name="Pathogen Informatics"/>
        </authorList>
    </citation>
    <scope>NUCLEOTIDE SEQUENCE</scope>
    <source>
        <strain evidence="2">GPSC9</strain>
    </source>
</reference>
<evidence type="ECO:0000256" key="1">
    <source>
        <dbReference type="SAM" id="Phobius"/>
    </source>
</evidence>
<evidence type="ECO:0000313" key="2">
    <source>
        <dbReference type="EMBL" id="VNQ16239.1"/>
    </source>
</evidence>
<feature type="transmembrane region" description="Helical" evidence="1">
    <location>
        <begin position="39"/>
        <end position="61"/>
    </location>
</feature>
<gene>
    <name evidence="2" type="ORF">SAMEA2658747_00030</name>
</gene>
<name>A0A4J2AFI6_STREE</name>
<sequence length="127" mass="14490">MNTIEKVKQWFIDRDLENGRVVGLMVLSSKRRIYKMKRLGIIIGAVFVIVVSPFVVQYGWNEIITTIVPVGKITVWQALGMDTLLSFIWPVLSSKKESEEDYSYAVKSSISKIITCAFLIWLASLFI</sequence>
<dbReference type="AlphaFoldDB" id="A0A4J2AFI6"/>
<proteinExistence type="predicted"/>
<keyword evidence="1" id="KW-0472">Membrane</keyword>
<keyword evidence="1" id="KW-1133">Transmembrane helix</keyword>
<protein>
    <submittedName>
        <fullName evidence="2">Phage membrane protein</fullName>
    </submittedName>
</protein>
<keyword evidence="1" id="KW-0812">Transmembrane</keyword>
<feature type="transmembrane region" description="Helical" evidence="1">
    <location>
        <begin position="73"/>
        <end position="92"/>
    </location>
</feature>
<feature type="transmembrane region" description="Helical" evidence="1">
    <location>
        <begin position="104"/>
        <end position="126"/>
    </location>
</feature>
<dbReference type="EMBL" id="CAATHV010000001">
    <property type="protein sequence ID" value="VNQ16239.1"/>
    <property type="molecule type" value="Genomic_DNA"/>
</dbReference>